<name>D5SSQ7_PLAL2</name>
<dbReference type="STRING" id="521674.Plim_3036"/>
<protein>
    <submittedName>
        <fullName evidence="1">Uncharacterized protein</fullName>
    </submittedName>
</protein>
<dbReference type="AlphaFoldDB" id="D5SSQ7"/>
<evidence type="ECO:0000313" key="2">
    <source>
        <dbReference type="Proteomes" id="UP000002220"/>
    </source>
</evidence>
<organism evidence="1 2">
    <name type="scientific">Planctopirus limnophila (strain ATCC 43296 / DSM 3776 / IFAM 1008 / Mu 290)</name>
    <name type="common">Planctomyces limnophilus</name>
    <dbReference type="NCBI Taxonomy" id="521674"/>
    <lineage>
        <taxon>Bacteria</taxon>
        <taxon>Pseudomonadati</taxon>
        <taxon>Planctomycetota</taxon>
        <taxon>Planctomycetia</taxon>
        <taxon>Planctomycetales</taxon>
        <taxon>Planctomycetaceae</taxon>
        <taxon>Planctopirus</taxon>
    </lineage>
</organism>
<gene>
    <name evidence="1" type="ordered locus">Plim_3036</name>
</gene>
<evidence type="ECO:0000313" key="1">
    <source>
        <dbReference type="EMBL" id="ADG68858.1"/>
    </source>
</evidence>
<dbReference type="HOGENOM" id="CLU_1904786_0_0_0"/>
<dbReference type="EMBL" id="CP001744">
    <property type="protein sequence ID" value="ADG68858.1"/>
    <property type="molecule type" value="Genomic_DNA"/>
</dbReference>
<keyword evidence="2" id="KW-1185">Reference proteome</keyword>
<proteinExistence type="predicted"/>
<dbReference type="Proteomes" id="UP000002220">
    <property type="component" value="Chromosome"/>
</dbReference>
<reference evidence="1 2" key="1">
    <citation type="journal article" date="2010" name="Stand. Genomic Sci.">
        <title>Complete genome sequence of Planctomyces limnophilus type strain (Mu 290).</title>
        <authorList>
            <person name="Labutti K."/>
            <person name="Sikorski J."/>
            <person name="Schneider S."/>
            <person name="Nolan M."/>
            <person name="Lucas S."/>
            <person name="Glavina Del Rio T."/>
            <person name="Tice H."/>
            <person name="Cheng J.F."/>
            <person name="Goodwin L."/>
            <person name="Pitluck S."/>
            <person name="Liolios K."/>
            <person name="Ivanova N."/>
            <person name="Mavromatis K."/>
            <person name="Mikhailova N."/>
            <person name="Pati A."/>
            <person name="Chen A."/>
            <person name="Palaniappan K."/>
            <person name="Land M."/>
            <person name="Hauser L."/>
            <person name="Chang Y.J."/>
            <person name="Jeffries C.D."/>
            <person name="Tindall B.J."/>
            <person name="Rohde M."/>
            <person name="Goker M."/>
            <person name="Woyke T."/>
            <person name="Bristow J."/>
            <person name="Eisen J.A."/>
            <person name="Markowitz V."/>
            <person name="Hugenholtz P."/>
            <person name="Kyrpides N.C."/>
            <person name="Klenk H.P."/>
            <person name="Lapidus A."/>
        </authorList>
    </citation>
    <scope>NUCLEOTIDE SEQUENCE [LARGE SCALE GENOMIC DNA]</scope>
    <source>
        <strain evidence="2">ATCC 43296 / DSM 3776 / IFAM 1008 / 290</strain>
    </source>
</reference>
<sequence>MRVPVADASASWMATCVQEARNTKTPARQGLCELMTVFEESRNYPARIRTNEFFQVENAFPAEFRAQTGQIEARLENGAAASGADALVAGLMHSVATDADLRRLAAVWGRLSPDDRRALASHAETLAAVSHCS</sequence>
<dbReference type="KEGG" id="plm:Plim_3036"/>
<accession>D5SSQ7</accession>